<feature type="domain" description="YetF C-terminal" evidence="8">
    <location>
        <begin position="79"/>
        <end position="214"/>
    </location>
</feature>
<evidence type="ECO:0000256" key="1">
    <source>
        <dbReference type="ARBA" id="ARBA00004651"/>
    </source>
</evidence>
<proteinExistence type="inferred from homology"/>
<evidence type="ECO:0000313" key="10">
    <source>
        <dbReference type="Proteomes" id="UP000215459"/>
    </source>
</evidence>
<evidence type="ECO:0000313" key="9">
    <source>
        <dbReference type="EMBL" id="OYD09901.1"/>
    </source>
</evidence>
<keyword evidence="5 7" id="KW-1133">Transmembrane helix</keyword>
<keyword evidence="4 7" id="KW-0812">Transmembrane</keyword>
<dbReference type="InterPro" id="IPR007353">
    <property type="entry name" value="DUF421"/>
</dbReference>
<dbReference type="AlphaFoldDB" id="A0A235BC95"/>
<evidence type="ECO:0000259" key="8">
    <source>
        <dbReference type="Pfam" id="PF04239"/>
    </source>
</evidence>
<evidence type="ECO:0000256" key="4">
    <source>
        <dbReference type="ARBA" id="ARBA00022692"/>
    </source>
</evidence>
<keyword evidence="6 7" id="KW-0472">Membrane</keyword>
<feature type="transmembrane region" description="Helical" evidence="7">
    <location>
        <begin position="6"/>
        <end position="23"/>
    </location>
</feature>
<feature type="transmembrane region" description="Helical" evidence="7">
    <location>
        <begin position="30"/>
        <end position="49"/>
    </location>
</feature>
<evidence type="ECO:0000256" key="6">
    <source>
        <dbReference type="ARBA" id="ARBA00023136"/>
    </source>
</evidence>
<organism evidence="9 10">
    <name type="scientific">Paludifilum halophilum</name>
    <dbReference type="NCBI Taxonomy" id="1642702"/>
    <lineage>
        <taxon>Bacteria</taxon>
        <taxon>Bacillati</taxon>
        <taxon>Bacillota</taxon>
        <taxon>Bacilli</taxon>
        <taxon>Bacillales</taxon>
        <taxon>Thermoactinomycetaceae</taxon>
        <taxon>Paludifilum</taxon>
    </lineage>
</organism>
<evidence type="ECO:0000256" key="3">
    <source>
        <dbReference type="ARBA" id="ARBA00022475"/>
    </source>
</evidence>
<evidence type="ECO:0000256" key="2">
    <source>
        <dbReference type="ARBA" id="ARBA00006448"/>
    </source>
</evidence>
<protein>
    <recommendedName>
        <fullName evidence="8">YetF C-terminal domain-containing protein</fullName>
    </recommendedName>
</protein>
<evidence type="ECO:0000256" key="7">
    <source>
        <dbReference type="SAM" id="Phobius"/>
    </source>
</evidence>
<comment type="caution">
    <text evidence="9">The sequence shown here is derived from an EMBL/GenBank/DDBJ whole genome shotgun (WGS) entry which is preliminary data.</text>
</comment>
<accession>A0A235BC95</accession>
<reference evidence="9 10" key="1">
    <citation type="submission" date="2017-07" db="EMBL/GenBank/DDBJ databases">
        <title>The genome sequence of Paludifilum halophilum highlights mechanisms for microbial adaptation to high salt environemnts.</title>
        <authorList>
            <person name="Belbahri L."/>
        </authorList>
    </citation>
    <scope>NUCLEOTIDE SEQUENCE [LARGE SCALE GENOMIC DNA]</scope>
    <source>
        <strain evidence="9 10">DSM 102817</strain>
    </source>
</reference>
<evidence type="ECO:0000256" key="5">
    <source>
        <dbReference type="ARBA" id="ARBA00022989"/>
    </source>
</evidence>
<dbReference type="RefSeq" id="WP_094263003.1">
    <property type="nucleotide sequence ID" value="NZ_NOWF01000001.1"/>
</dbReference>
<dbReference type="PANTHER" id="PTHR34582:SF6">
    <property type="entry name" value="UPF0702 TRANSMEMBRANE PROTEIN YCAP"/>
    <property type="match status" value="1"/>
</dbReference>
<comment type="subcellular location">
    <subcellularLocation>
        <location evidence="1">Cell membrane</location>
        <topology evidence="1">Multi-pass membrane protein</topology>
    </subcellularLocation>
</comment>
<comment type="similarity">
    <text evidence="2">Belongs to the UPF0702 family.</text>
</comment>
<dbReference type="EMBL" id="NOWF01000001">
    <property type="protein sequence ID" value="OYD09901.1"/>
    <property type="molecule type" value="Genomic_DNA"/>
</dbReference>
<dbReference type="GO" id="GO:0005886">
    <property type="term" value="C:plasma membrane"/>
    <property type="evidence" value="ECO:0007669"/>
    <property type="project" value="UniProtKB-SubCell"/>
</dbReference>
<feature type="transmembrane region" description="Helical" evidence="7">
    <location>
        <begin position="55"/>
        <end position="76"/>
    </location>
</feature>
<sequence>MWTTFLRSLFIFFFVLLVMRFMGKREIGQLSVFDFVVSIMIADFAVLSIEDPNMPLINGLIPMLTMISAQILLSYLSLKSRMIRYIVDGKPTILIQNGKIQEREMKKQRYNMDDLLLQLREQNVANVADVEMAVLETSGELSVFLKEEKETLKKEDVWPEKRSSQVFRLPVPLVIDSQVQEDGLKRVGKSRIWLEKQLRKYGYQSVREVFFVSVDHTGKLYIDPRED</sequence>
<dbReference type="PANTHER" id="PTHR34582">
    <property type="entry name" value="UPF0702 TRANSMEMBRANE PROTEIN YCAP"/>
    <property type="match status" value="1"/>
</dbReference>
<name>A0A235BC95_9BACL</name>
<gene>
    <name evidence="9" type="ORF">CHM34_02700</name>
</gene>
<dbReference type="Gene3D" id="3.30.240.20">
    <property type="entry name" value="bsu07140 like domains"/>
    <property type="match status" value="2"/>
</dbReference>
<dbReference type="OrthoDB" id="9778331at2"/>
<keyword evidence="3" id="KW-1003">Cell membrane</keyword>
<keyword evidence="10" id="KW-1185">Reference proteome</keyword>
<dbReference type="InterPro" id="IPR023090">
    <property type="entry name" value="UPF0702_alpha/beta_dom_sf"/>
</dbReference>
<dbReference type="Pfam" id="PF04239">
    <property type="entry name" value="DUF421"/>
    <property type="match status" value="1"/>
</dbReference>
<dbReference type="Proteomes" id="UP000215459">
    <property type="component" value="Unassembled WGS sequence"/>
</dbReference>